<evidence type="ECO:0000259" key="8">
    <source>
        <dbReference type="Pfam" id="PF03799"/>
    </source>
</evidence>
<dbReference type="Pfam" id="PF03799">
    <property type="entry name" value="FtsQ_DivIB_C"/>
    <property type="match status" value="1"/>
</dbReference>
<proteinExistence type="predicted"/>
<evidence type="ECO:0000256" key="5">
    <source>
        <dbReference type="ARBA" id="ARBA00023306"/>
    </source>
</evidence>
<keyword evidence="5" id="KW-0131">Cell cycle</keyword>
<evidence type="ECO:0000256" key="4">
    <source>
        <dbReference type="ARBA" id="ARBA00022989"/>
    </source>
</evidence>
<keyword evidence="11" id="KW-1185">Reference proteome</keyword>
<evidence type="ECO:0000256" key="2">
    <source>
        <dbReference type="ARBA" id="ARBA00022618"/>
    </source>
</evidence>
<protein>
    <recommendedName>
        <fullName evidence="12">Cell division protein FtsQ</fullName>
    </recommendedName>
</protein>
<keyword evidence="3 7" id="KW-0812">Transmembrane</keyword>
<keyword evidence="4 7" id="KW-1133">Transmembrane helix</keyword>
<comment type="caution">
    <text evidence="10">The sequence shown here is derived from an EMBL/GenBank/DDBJ whole genome shotgun (WGS) entry which is preliminary data.</text>
</comment>
<dbReference type="InterPro" id="IPR050487">
    <property type="entry name" value="FtsQ_DivIB"/>
</dbReference>
<accession>A0ABP8XZY8</accession>
<feature type="domain" description="POTRA" evidence="9">
    <location>
        <begin position="156"/>
        <end position="220"/>
    </location>
</feature>
<feature type="domain" description="Cell division protein FtsQ/DivIB C-terminal" evidence="8">
    <location>
        <begin position="231"/>
        <end position="340"/>
    </location>
</feature>
<dbReference type="Proteomes" id="UP001500843">
    <property type="component" value="Unassembled WGS sequence"/>
</dbReference>
<feature type="compositionally biased region" description="Low complexity" evidence="6">
    <location>
        <begin position="81"/>
        <end position="99"/>
    </location>
</feature>
<feature type="transmembrane region" description="Helical" evidence="7">
    <location>
        <begin position="128"/>
        <end position="151"/>
    </location>
</feature>
<evidence type="ECO:0000256" key="3">
    <source>
        <dbReference type="ARBA" id="ARBA00022692"/>
    </source>
</evidence>
<dbReference type="PANTHER" id="PTHR37820:SF1">
    <property type="entry name" value="CELL DIVISION PROTEIN FTSQ"/>
    <property type="match status" value="1"/>
</dbReference>
<evidence type="ECO:0000313" key="11">
    <source>
        <dbReference type="Proteomes" id="UP001500843"/>
    </source>
</evidence>
<dbReference type="PANTHER" id="PTHR37820">
    <property type="entry name" value="CELL DIVISION PROTEIN DIVIB"/>
    <property type="match status" value="1"/>
</dbReference>
<evidence type="ECO:0000256" key="6">
    <source>
        <dbReference type="SAM" id="MobiDB-lite"/>
    </source>
</evidence>
<keyword evidence="7" id="KW-0472">Membrane</keyword>
<dbReference type="EMBL" id="BAABHM010000026">
    <property type="protein sequence ID" value="GAA4717331.1"/>
    <property type="molecule type" value="Genomic_DNA"/>
</dbReference>
<dbReference type="InterPro" id="IPR013685">
    <property type="entry name" value="POTRA_FtsQ_type"/>
</dbReference>
<evidence type="ECO:0000256" key="7">
    <source>
        <dbReference type="SAM" id="Phobius"/>
    </source>
</evidence>
<dbReference type="Pfam" id="PF08478">
    <property type="entry name" value="POTRA_1"/>
    <property type="match status" value="1"/>
</dbReference>
<keyword evidence="2" id="KW-0132">Cell division</keyword>
<dbReference type="InterPro" id="IPR005548">
    <property type="entry name" value="Cell_div_FtsQ/DivIB_C"/>
</dbReference>
<sequence length="350" mass="36592">MRPPARPRAAGTARPRPAGQGPAQQGKKGREAKGSAARGAPAQEPAQRAPAPARPGRTAPGTRVPAQRPPAGEPVRQLPSAPAKRPQARPGPGRPAPSGTRDDVVSDRLADRLAERTAMARYRVWRRIGWTVAAVAAAAGLVWVAFFSPLLALDPEQVRISGQGTTVDVGEVREAVTDEAGVPLPRIDTVHLREEILAMNAVKDVEITRSWPDGLAVVLTSREPVAAVPQAGDVYALMDAEGVRVGTAEDAPDDLPSIVVSLADGAAGRRAMDAALEVLGALPPRLTADIQTVSAATQDDVRTTLSDGRVIRWGSGAQVELKTKVAQTLLRAEPSAKTIDVSSPGLPVTN</sequence>
<feature type="region of interest" description="Disordered" evidence="6">
    <location>
        <begin position="1"/>
        <end position="106"/>
    </location>
</feature>
<name>A0ABP8XZY8_9MICO</name>
<evidence type="ECO:0000313" key="10">
    <source>
        <dbReference type="EMBL" id="GAA4717331.1"/>
    </source>
</evidence>
<gene>
    <name evidence="10" type="ORF">GCM10023198_46130</name>
</gene>
<dbReference type="RefSeq" id="WP_253871811.1">
    <property type="nucleotide sequence ID" value="NZ_BAABHM010000026.1"/>
</dbReference>
<feature type="compositionally biased region" description="Low complexity" evidence="6">
    <location>
        <begin position="36"/>
        <end position="63"/>
    </location>
</feature>
<dbReference type="Gene3D" id="3.10.20.310">
    <property type="entry name" value="membrane protein fhac"/>
    <property type="match status" value="1"/>
</dbReference>
<organism evidence="10 11">
    <name type="scientific">Promicromonospora umidemergens</name>
    <dbReference type="NCBI Taxonomy" id="629679"/>
    <lineage>
        <taxon>Bacteria</taxon>
        <taxon>Bacillati</taxon>
        <taxon>Actinomycetota</taxon>
        <taxon>Actinomycetes</taxon>
        <taxon>Micrococcales</taxon>
        <taxon>Promicromonosporaceae</taxon>
        <taxon>Promicromonospora</taxon>
    </lineage>
</organism>
<feature type="compositionally biased region" description="Low complexity" evidence="6">
    <location>
        <begin position="7"/>
        <end position="26"/>
    </location>
</feature>
<reference evidence="11" key="1">
    <citation type="journal article" date="2019" name="Int. J. Syst. Evol. Microbiol.">
        <title>The Global Catalogue of Microorganisms (GCM) 10K type strain sequencing project: providing services to taxonomists for standard genome sequencing and annotation.</title>
        <authorList>
            <consortium name="The Broad Institute Genomics Platform"/>
            <consortium name="The Broad Institute Genome Sequencing Center for Infectious Disease"/>
            <person name="Wu L."/>
            <person name="Ma J."/>
        </authorList>
    </citation>
    <scope>NUCLEOTIDE SEQUENCE [LARGE SCALE GENOMIC DNA]</scope>
    <source>
        <strain evidence="11">JCM 17975</strain>
    </source>
</reference>
<evidence type="ECO:0008006" key="12">
    <source>
        <dbReference type="Google" id="ProtNLM"/>
    </source>
</evidence>
<keyword evidence="1" id="KW-1003">Cell membrane</keyword>
<evidence type="ECO:0000256" key="1">
    <source>
        <dbReference type="ARBA" id="ARBA00022475"/>
    </source>
</evidence>
<evidence type="ECO:0000259" key="9">
    <source>
        <dbReference type="Pfam" id="PF08478"/>
    </source>
</evidence>